<dbReference type="EMBL" id="JAAKZF010000033">
    <property type="protein sequence ID" value="NGO53554.1"/>
    <property type="molecule type" value="Genomic_DNA"/>
</dbReference>
<sequence length="249" mass="27957">MNIAFPGESAEYRASRDRLLAKEIELRRAMEAVSVLRRELPPGGLIPEDYVFEGLGPDGVPARLKLSELFAPGKDSLVVYNFMFPRYPKDDRPGPAEGATARLKLEEGPCPSCVAFLDSLDGAVKHVEAAGFDFVVIAKAPLNRLTTFAKERGWRNLRLLSAAGNSFKRDYLAETPEGFQMPMVTVFHRDGSEIRHFWSSEMLYAPADPGQDPRHAGTIEPSWNIFDLTSEGRPADWQEQLEYDWRIRG</sequence>
<comment type="caution">
    <text evidence="1">The sequence shown here is derived from an EMBL/GenBank/DDBJ whole genome shotgun (WGS) entry which is preliminary data.</text>
</comment>
<dbReference type="AlphaFoldDB" id="A0A6G4WG32"/>
<dbReference type="InterPro" id="IPR010296">
    <property type="entry name" value="DUF899_thioredox"/>
</dbReference>
<dbReference type="SUPFAM" id="SSF52833">
    <property type="entry name" value="Thioredoxin-like"/>
    <property type="match status" value="1"/>
</dbReference>
<gene>
    <name evidence="1" type="ORF">G6N73_20705</name>
</gene>
<reference evidence="1 2" key="1">
    <citation type="submission" date="2020-02" db="EMBL/GenBank/DDBJ databases">
        <title>Genome sequence of strain CCNWXJ40-4.</title>
        <authorList>
            <person name="Gao J."/>
            <person name="Sun J."/>
        </authorList>
    </citation>
    <scope>NUCLEOTIDE SEQUENCE [LARGE SCALE GENOMIC DNA]</scope>
    <source>
        <strain evidence="1 2">CCNWXJ 40-4</strain>
    </source>
</reference>
<protein>
    <submittedName>
        <fullName evidence="1">DUF899 family protein</fullName>
    </submittedName>
</protein>
<evidence type="ECO:0000313" key="1">
    <source>
        <dbReference type="EMBL" id="NGO53554.1"/>
    </source>
</evidence>
<evidence type="ECO:0000313" key="2">
    <source>
        <dbReference type="Proteomes" id="UP001642900"/>
    </source>
</evidence>
<dbReference type="RefSeq" id="WP_165031038.1">
    <property type="nucleotide sequence ID" value="NZ_JAAKZF010000033.1"/>
</dbReference>
<accession>A0A6G4WG32</accession>
<name>A0A6G4WG32_9HYPH</name>
<dbReference type="InterPro" id="IPR036249">
    <property type="entry name" value="Thioredoxin-like_sf"/>
</dbReference>
<proteinExistence type="predicted"/>
<keyword evidence="2" id="KW-1185">Reference proteome</keyword>
<dbReference type="Pfam" id="PF05988">
    <property type="entry name" value="DUF899"/>
    <property type="match status" value="1"/>
</dbReference>
<organism evidence="1 2">
    <name type="scientific">Allomesorhizobium camelthorni</name>
    <dbReference type="NCBI Taxonomy" id="475069"/>
    <lineage>
        <taxon>Bacteria</taxon>
        <taxon>Pseudomonadati</taxon>
        <taxon>Pseudomonadota</taxon>
        <taxon>Alphaproteobacteria</taxon>
        <taxon>Hyphomicrobiales</taxon>
        <taxon>Phyllobacteriaceae</taxon>
        <taxon>Allomesorhizobium</taxon>
    </lineage>
</organism>
<dbReference type="Proteomes" id="UP001642900">
    <property type="component" value="Unassembled WGS sequence"/>
</dbReference>